<evidence type="ECO:0000256" key="2">
    <source>
        <dbReference type="SAM" id="Phobius"/>
    </source>
</evidence>
<keyword evidence="4" id="KW-1185">Reference proteome</keyword>
<name>A0A1L9SQ06_9EURO</name>
<dbReference type="SUPFAM" id="SSF52540">
    <property type="entry name" value="P-loop containing nucleoside triphosphate hydrolases"/>
    <property type="match status" value="1"/>
</dbReference>
<dbReference type="InterPro" id="IPR040632">
    <property type="entry name" value="Sulfotransfer_4"/>
</dbReference>
<dbReference type="Pfam" id="PF17784">
    <property type="entry name" value="Sulfotransfer_4"/>
    <property type="match status" value="1"/>
</dbReference>
<keyword evidence="2" id="KW-1133">Transmembrane helix</keyword>
<dbReference type="OrthoDB" id="408152at2759"/>
<keyword evidence="2" id="KW-0812">Transmembrane</keyword>
<feature type="region of interest" description="Disordered" evidence="1">
    <location>
        <begin position="1"/>
        <end position="24"/>
    </location>
</feature>
<feature type="transmembrane region" description="Helical" evidence="2">
    <location>
        <begin position="264"/>
        <end position="281"/>
    </location>
</feature>
<dbReference type="InterPro" id="IPR027417">
    <property type="entry name" value="P-loop_NTPase"/>
</dbReference>
<dbReference type="STRING" id="1073090.A0A1L9SQ06"/>
<proteinExistence type="predicted"/>
<feature type="compositionally biased region" description="Basic and acidic residues" evidence="1">
    <location>
        <begin position="1"/>
        <end position="10"/>
    </location>
</feature>
<organism evidence="3 4">
    <name type="scientific">Penicilliopsis zonata CBS 506.65</name>
    <dbReference type="NCBI Taxonomy" id="1073090"/>
    <lineage>
        <taxon>Eukaryota</taxon>
        <taxon>Fungi</taxon>
        <taxon>Dikarya</taxon>
        <taxon>Ascomycota</taxon>
        <taxon>Pezizomycotina</taxon>
        <taxon>Eurotiomycetes</taxon>
        <taxon>Eurotiomycetidae</taxon>
        <taxon>Eurotiales</taxon>
        <taxon>Aspergillaceae</taxon>
        <taxon>Penicilliopsis</taxon>
    </lineage>
</organism>
<evidence type="ECO:0000256" key="1">
    <source>
        <dbReference type="SAM" id="MobiDB-lite"/>
    </source>
</evidence>
<dbReference type="Gene3D" id="3.40.50.300">
    <property type="entry name" value="P-loop containing nucleotide triphosphate hydrolases"/>
    <property type="match status" value="1"/>
</dbReference>
<dbReference type="Proteomes" id="UP000184188">
    <property type="component" value="Unassembled WGS sequence"/>
</dbReference>
<dbReference type="EMBL" id="KV878338">
    <property type="protein sequence ID" value="OJJ49300.1"/>
    <property type="molecule type" value="Genomic_DNA"/>
</dbReference>
<protein>
    <recommendedName>
        <fullName evidence="5">Efflux pump antibiotic resistance protein</fullName>
    </recommendedName>
</protein>
<dbReference type="AlphaFoldDB" id="A0A1L9SQ06"/>
<dbReference type="PANTHER" id="PTHR36978">
    <property type="entry name" value="P-LOOP CONTAINING NUCLEOTIDE TRIPHOSPHATE HYDROLASE"/>
    <property type="match status" value="1"/>
</dbReference>
<dbReference type="RefSeq" id="XP_022583810.1">
    <property type="nucleotide sequence ID" value="XM_022728889.1"/>
</dbReference>
<reference evidence="4" key="1">
    <citation type="journal article" date="2017" name="Genome Biol.">
        <title>Comparative genomics reveals high biological diversity and specific adaptations in the industrially and medically important fungal genus Aspergillus.</title>
        <authorList>
            <person name="de Vries R.P."/>
            <person name="Riley R."/>
            <person name="Wiebenga A."/>
            <person name="Aguilar-Osorio G."/>
            <person name="Amillis S."/>
            <person name="Uchima C.A."/>
            <person name="Anderluh G."/>
            <person name="Asadollahi M."/>
            <person name="Askin M."/>
            <person name="Barry K."/>
            <person name="Battaglia E."/>
            <person name="Bayram O."/>
            <person name="Benocci T."/>
            <person name="Braus-Stromeyer S.A."/>
            <person name="Caldana C."/>
            <person name="Canovas D."/>
            <person name="Cerqueira G.C."/>
            <person name="Chen F."/>
            <person name="Chen W."/>
            <person name="Choi C."/>
            <person name="Clum A."/>
            <person name="Dos Santos R.A."/>
            <person name="Damasio A.R."/>
            <person name="Diallinas G."/>
            <person name="Emri T."/>
            <person name="Fekete E."/>
            <person name="Flipphi M."/>
            <person name="Freyberg S."/>
            <person name="Gallo A."/>
            <person name="Gournas C."/>
            <person name="Habgood R."/>
            <person name="Hainaut M."/>
            <person name="Harispe M.L."/>
            <person name="Henrissat B."/>
            <person name="Hilden K.S."/>
            <person name="Hope R."/>
            <person name="Hossain A."/>
            <person name="Karabika E."/>
            <person name="Karaffa L."/>
            <person name="Karanyi Z."/>
            <person name="Krasevec N."/>
            <person name="Kuo A."/>
            <person name="Kusch H."/>
            <person name="LaButti K."/>
            <person name="Lagendijk E.L."/>
            <person name="Lapidus A."/>
            <person name="Levasseur A."/>
            <person name="Lindquist E."/>
            <person name="Lipzen A."/>
            <person name="Logrieco A.F."/>
            <person name="MacCabe A."/>
            <person name="Maekelae M.R."/>
            <person name="Malavazi I."/>
            <person name="Melin P."/>
            <person name="Meyer V."/>
            <person name="Mielnichuk N."/>
            <person name="Miskei M."/>
            <person name="Molnar A.P."/>
            <person name="Mule G."/>
            <person name="Ngan C.Y."/>
            <person name="Orejas M."/>
            <person name="Orosz E."/>
            <person name="Ouedraogo J.P."/>
            <person name="Overkamp K.M."/>
            <person name="Park H.-S."/>
            <person name="Perrone G."/>
            <person name="Piumi F."/>
            <person name="Punt P.J."/>
            <person name="Ram A.F."/>
            <person name="Ramon A."/>
            <person name="Rauscher S."/>
            <person name="Record E."/>
            <person name="Riano-Pachon D.M."/>
            <person name="Robert V."/>
            <person name="Roehrig J."/>
            <person name="Ruller R."/>
            <person name="Salamov A."/>
            <person name="Salih N.S."/>
            <person name="Samson R.A."/>
            <person name="Sandor E."/>
            <person name="Sanguinetti M."/>
            <person name="Schuetze T."/>
            <person name="Sepcic K."/>
            <person name="Shelest E."/>
            <person name="Sherlock G."/>
            <person name="Sophianopoulou V."/>
            <person name="Squina F.M."/>
            <person name="Sun H."/>
            <person name="Susca A."/>
            <person name="Todd R.B."/>
            <person name="Tsang A."/>
            <person name="Unkles S.E."/>
            <person name="van de Wiele N."/>
            <person name="van Rossen-Uffink D."/>
            <person name="Oliveira J.V."/>
            <person name="Vesth T.C."/>
            <person name="Visser J."/>
            <person name="Yu J.-H."/>
            <person name="Zhou M."/>
            <person name="Andersen M.R."/>
            <person name="Archer D.B."/>
            <person name="Baker S.E."/>
            <person name="Benoit I."/>
            <person name="Brakhage A.A."/>
            <person name="Braus G.H."/>
            <person name="Fischer R."/>
            <person name="Frisvad J.C."/>
            <person name="Goldman G.H."/>
            <person name="Houbraken J."/>
            <person name="Oakley B."/>
            <person name="Pocsi I."/>
            <person name="Scazzocchio C."/>
            <person name="Seiboth B."/>
            <person name="vanKuyk P.A."/>
            <person name="Wortman J."/>
            <person name="Dyer P.S."/>
            <person name="Grigoriev I.V."/>
        </authorList>
    </citation>
    <scope>NUCLEOTIDE SEQUENCE [LARGE SCALE GENOMIC DNA]</scope>
    <source>
        <strain evidence="4">CBS 506.65</strain>
    </source>
</reference>
<gene>
    <name evidence="3" type="ORF">ASPZODRAFT_60072</name>
</gene>
<accession>A0A1L9SQ06</accession>
<dbReference type="VEuPathDB" id="FungiDB:ASPZODRAFT_60072"/>
<sequence>MATPQERHPEFFQPVGSESPRGKKRTVPMECLCLGFSRTGTVSMCNAMETLGLRCWHSMQLMSTRFGEIEMWQEGVDRKFFGAGGQPFGREEFDQLLHDVSAVSTDTPALAFADDLIAAYPEAKVVLVEREMESWYASWMNSVIKNTFNPIAPLAHLLDPFFLYPLGKVHKTTLQGWAGISSVEEARAKSRTKYREHYAMVRRMTPPHRLLEFNLAEDGWEPLCRFLDKPVPDTPFPHLNRLQWLDEKVQLGLKRSAKGLAMRGVLYLGPFFVACLAYYLIAR</sequence>
<evidence type="ECO:0000313" key="3">
    <source>
        <dbReference type="EMBL" id="OJJ49300.1"/>
    </source>
</evidence>
<dbReference type="PANTHER" id="PTHR36978:SF4">
    <property type="entry name" value="P-LOOP CONTAINING NUCLEOSIDE TRIPHOSPHATE HYDROLASE PROTEIN"/>
    <property type="match status" value="1"/>
</dbReference>
<dbReference type="GeneID" id="34615353"/>
<keyword evidence="2" id="KW-0472">Membrane</keyword>
<evidence type="ECO:0008006" key="5">
    <source>
        <dbReference type="Google" id="ProtNLM"/>
    </source>
</evidence>
<evidence type="ECO:0000313" key="4">
    <source>
        <dbReference type="Proteomes" id="UP000184188"/>
    </source>
</evidence>